<dbReference type="PANTHER" id="PTHR33476">
    <property type="entry name" value="EMB|CAB62613.1"/>
    <property type="match status" value="1"/>
</dbReference>
<organism evidence="3 4">
    <name type="scientific">Hevea brasiliensis</name>
    <name type="common">Para rubber tree</name>
    <name type="synonym">Siphonia brasiliensis</name>
    <dbReference type="NCBI Taxonomy" id="3981"/>
    <lineage>
        <taxon>Eukaryota</taxon>
        <taxon>Viridiplantae</taxon>
        <taxon>Streptophyta</taxon>
        <taxon>Embryophyta</taxon>
        <taxon>Tracheophyta</taxon>
        <taxon>Spermatophyta</taxon>
        <taxon>Magnoliopsida</taxon>
        <taxon>eudicotyledons</taxon>
        <taxon>Gunneridae</taxon>
        <taxon>Pentapetalae</taxon>
        <taxon>rosids</taxon>
        <taxon>fabids</taxon>
        <taxon>Malpighiales</taxon>
        <taxon>Euphorbiaceae</taxon>
        <taxon>Crotonoideae</taxon>
        <taxon>Micrandreae</taxon>
        <taxon>Hevea</taxon>
    </lineage>
</organism>
<dbReference type="InterPro" id="IPR040348">
    <property type="entry name" value="POLAR-like"/>
</dbReference>
<reference evidence="3" key="1">
    <citation type="journal article" date="2023" name="Plant Biotechnol. J.">
        <title>Chromosome-level wild Hevea brasiliensis genome provides new tools for genomic-assisted breeding and valuable loci to elevate rubber yield.</title>
        <authorList>
            <person name="Cheng H."/>
            <person name="Song X."/>
            <person name="Hu Y."/>
            <person name="Wu T."/>
            <person name="Yang Q."/>
            <person name="An Z."/>
            <person name="Feng S."/>
            <person name="Deng Z."/>
            <person name="Wu W."/>
            <person name="Zeng X."/>
            <person name="Tu M."/>
            <person name="Wang X."/>
            <person name="Huang H."/>
        </authorList>
    </citation>
    <scope>NUCLEOTIDE SEQUENCE</scope>
    <source>
        <strain evidence="3">MT/VB/25A 57/8</strain>
    </source>
</reference>
<feature type="region of interest" description="Disordered" evidence="2">
    <location>
        <begin position="283"/>
        <end position="305"/>
    </location>
</feature>
<feature type="region of interest" description="Disordered" evidence="2">
    <location>
        <begin position="1"/>
        <end position="28"/>
    </location>
</feature>
<comment type="caution">
    <text evidence="3">The sequence shown here is derived from an EMBL/GenBank/DDBJ whole genome shotgun (WGS) entry which is preliminary data.</text>
</comment>
<accession>A0ABQ9LI54</accession>
<gene>
    <name evidence="3" type="ORF">P3X46_019273</name>
</gene>
<proteinExistence type="predicted"/>
<dbReference type="PANTHER" id="PTHR33476:SF22">
    <property type="entry name" value="PROTEIN POLAR LOCALIZATION DURING ASYMMETRIC DIVISION AND REDISTRIBUTION"/>
    <property type="match status" value="1"/>
</dbReference>
<keyword evidence="4" id="KW-1185">Reference proteome</keyword>
<feature type="coiled-coil region" evidence="1">
    <location>
        <begin position="322"/>
        <end position="349"/>
    </location>
</feature>
<evidence type="ECO:0008006" key="5">
    <source>
        <dbReference type="Google" id="ProtNLM"/>
    </source>
</evidence>
<protein>
    <recommendedName>
        <fullName evidence="5">Protein POLAR LOCALIZATION DURING ASYMMETRIC DIVISION AND REDISTRIBUTION</fullName>
    </recommendedName>
</protein>
<dbReference type="EMBL" id="JARPOI010000011">
    <property type="protein sequence ID" value="KAJ9167659.1"/>
    <property type="molecule type" value="Genomic_DNA"/>
</dbReference>
<feature type="compositionally biased region" description="Low complexity" evidence="2">
    <location>
        <begin position="9"/>
        <end position="18"/>
    </location>
</feature>
<evidence type="ECO:0000256" key="1">
    <source>
        <dbReference type="SAM" id="Coils"/>
    </source>
</evidence>
<evidence type="ECO:0000256" key="2">
    <source>
        <dbReference type="SAM" id="MobiDB-lite"/>
    </source>
</evidence>
<dbReference type="Proteomes" id="UP001174677">
    <property type="component" value="Chromosome 11"/>
</dbReference>
<evidence type="ECO:0000313" key="3">
    <source>
        <dbReference type="EMBL" id="KAJ9167659.1"/>
    </source>
</evidence>
<name>A0ABQ9LI54_HEVBR</name>
<keyword evidence="1" id="KW-0175">Coiled coil</keyword>
<evidence type="ECO:0000313" key="4">
    <source>
        <dbReference type="Proteomes" id="UP001174677"/>
    </source>
</evidence>
<sequence>MKPAFNFKSPNSSISSSSRDQTQPPLRISDVLLAADDDDDEDYGVLDERSLMGEPNEGSRSVNCSLPHRLVARCLLGLRRARVKRIQGEDVKKEKQSKMDEDEKGLCDPTAQAKCSMNGFNGGKSVSATGESRKDTSFNLGVGCYLLYLIAASKNELHKMMEARLQMETLLQNTREELLKKSNLSKLSKPNDMFAYSAIDSPQGPYFENQFLLESSIVSVGDQSLRYETPEKEECLEEGMGMGRLEAELQAELERLQLHLDREGLLKHSEQLRIEVTDEHGACSKSQTMSSGEVIDPQPQDADTNCGVPPDELERRLHELLEARQQEEIRELEAALKCLQHRLYEKEVEVSRWKDTAMLISRHAMEPSRFTSQHDPKIITPQGEDQMCDSLRMRC</sequence>